<evidence type="ECO:0000313" key="5">
    <source>
        <dbReference type="Proteomes" id="UP000256269"/>
    </source>
</evidence>
<feature type="modified residue" description="4-aspartylphosphate" evidence="2">
    <location>
        <position position="53"/>
    </location>
</feature>
<protein>
    <submittedName>
        <fullName evidence="4">Response regulator receiver domain-containing protein</fullName>
    </submittedName>
</protein>
<feature type="domain" description="Response regulatory" evidence="3">
    <location>
        <begin position="4"/>
        <end position="125"/>
    </location>
</feature>
<evidence type="ECO:0000313" key="4">
    <source>
        <dbReference type="EMBL" id="REH46084.1"/>
    </source>
</evidence>
<dbReference type="Pfam" id="PF00072">
    <property type="entry name" value="Response_reg"/>
    <property type="match status" value="1"/>
</dbReference>
<dbReference type="PANTHER" id="PTHR44591">
    <property type="entry name" value="STRESS RESPONSE REGULATOR PROTEIN 1"/>
    <property type="match status" value="1"/>
</dbReference>
<gene>
    <name evidence="4" type="ORF">BCF44_107217</name>
</gene>
<evidence type="ECO:0000256" key="1">
    <source>
        <dbReference type="ARBA" id="ARBA00022553"/>
    </source>
</evidence>
<accession>A0A3E0HHX2</accession>
<dbReference type="SUPFAM" id="SSF52172">
    <property type="entry name" value="CheY-like"/>
    <property type="match status" value="1"/>
</dbReference>
<dbReference type="AlphaFoldDB" id="A0A3E0HHX2"/>
<dbReference type="Proteomes" id="UP000256269">
    <property type="component" value="Unassembled WGS sequence"/>
</dbReference>
<dbReference type="GO" id="GO:0000160">
    <property type="term" value="P:phosphorelay signal transduction system"/>
    <property type="evidence" value="ECO:0007669"/>
    <property type="project" value="InterPro"/>
</dbReference>
<organism evidence="4 5">
    <name type="scientific">Kutzneria buriramensis</name>
    <dbReference type="NCBI Taxonomy" id="1045776"/>
    <lineage>
        <taxon>Bacteria</taxon>
        <taxon>Bacillati</taxon>
        <taxon>Actinomycetota</taxon>
        <taxon>Actinomycetes</taxon>
        <taxon>Pseudonocardiales</taxon>
        <taxon>Pseudonocardiaceae</taxon>
        <taxon>Kutzneria</taxon>
    </lineage>
</organism>
<keyword evidence="5" id="KW-1185">Reference proteome</keyword>
<dbReference type="Gene3D" id="3.40.50.2300">
    <property type="match status" value="1"/>
</dbReference>
<dbReference type="SMART" id="SM00448">
    <property type="entry name" value="REC"/>
    <property type="match status" value="1"/>
</dbReference>
<dbReference type="PROSITE" id="PS50110">
    <property type="entry name" value="RESPONSE_REGULATORY"/>
    <property type="match status" value="1"/>
</dbReference>
<sequence length="129" mass="13927">MALRCLLVDDSARFLQAAKALLEREGLVVDIASTVPDALRRAGAFRPDVVLIDIDLGDQSGFDLARRLDEHRFDDRDDTNGPGIIMVSTHQREDFEELIADSPALGFLAKSALCAGAVHELLLGAPGQS</sequence>
<evidence type="ECO:0000256" key="2">
    <source>
        <dbReference type="PROSITE-ProRule" id="PRU00169"/>
    </source>
</evidence>
<comment type="caution">
    <text evidence="4">The sequence shown here is derived from an EMBL/GenBank/DDBJ whole genome shotgun (WGS) entry which is preliminary data.</text>
</comment>
<proteinExistence type="predicted"/>
<dbReference type="InterPro" id="IPR011006">
    <property type="entry name" value="CheY-like_superfamily"/>
</dbReference>
<dbReference type="InterPro" id="IPR001789">
    <property type="entry name" value="Sig_transdc_resp-reg_receiver"/>
</dbReference>
<dbReference type="OrthoDB" id="7352332at2"/>
<dbReference type="InterPro" id="IPR050595">
    <property type="entry name" value="Bact_response_regulator"/>
</dbReference>
<reference evidence="4 5" key="1">
    <citation type="submission" date="2018-08" db="EMBL/GenBank/DDBJ databases">
        <title>Genomic Encyclopedia of Archaeal and Bacterial Type Strains, Phase II (KMG-II): from individual species to whole genera.</title>
        <authorList>
            <person name="Goeker M."/>
        </authorList>
    </citation>
    <scope>NUCLEOTIDE SEQUENCE [LARGE SCALE GENOMIC DNA]</scope>
    <source>
        <strain evidence="4 5">DSM 45791</strain>
    </source>
</reference>
<keyword evidence="1 2" id="KW-0597">Phosphoprotein</keyword>
<dbReference type="PANTHER" id="PTHR44591:SF3">
    <property type="entry name" value="RESPONSE REGULATORY DOMAIN-CONTAINING PROTEIN"/>
    <property type="match status" value="1"/>
</dbReference>
<dbReference type="EMBL" id="QUNO01000007">
    <property type="protein sequence ID" value="REH46084.1"/>
    <property type="molecule type" value="Genomic_DNA"/>
</dbReference>
<name>A0A3E0HHX2_9PSEU</name>
<dbReference type="RefSeq" id="WP_116176229.1">
    <property type="nucleotide sequence ID" value="NZ_CP144375.1"/>
</dbReference>
<dbReference type="CDD" id="cd00156">
    <property type="entry name" value="REC"/>
    <property type="match status" value="1"/>
</dbReference>
<evidence type="ECO:0000259" key="3">
    <source>
        <dbReference type="PROSITE" id="PS50110"/>
    </source>
</evidence>